<sequence length="279" mass="31351">MKNVIKLIKADESMVKKLTGLSSEVFSQEASIWLPEGAEDANIQPPGYDSEDMMAYMITHLDVFGIYQGNNLIGGVVITAPISTYARIDRIFIDHNLQGKGYGKKAIQLIEKAYPNVKRWQLETSARQTNNRYFYESVGYECVWETEELMFEKNLSDCKNRNDHIMQKQDQDYTRAELISINAQEVKLTDANIRSLHISNAAMQQTKLQNVNLSDSIVADATVQNATFWFADLSGSVFRTSDMSGVALENCNISGMTIDGISVEELMKVYEKGNRNGAS</sequence>
<dbReference type="Proteomes" id="UP000297776">
    <property type="component" value="Unassembled WGS sequence"/>
</dbReference>
<dbReference type="SUPFAM" id="SSF141571">
    <property type="entry name" value="Pentapeptide repeat-like"/>
    <property type="match status" value="1"/>
</dbReference>
<name>A0A4Y8LHA2_9BACL</name>
<reference evidence="2 3" key="1">
    <citation type="submission" date="2019-03" db="EMBL/GenBank/DDBJ databases">
        <authorList>
            <person name="Yang Y."/>
        </authorList>
    </citation>
    <scope>NUCLEOTIDE SEQUENCE [LARGE SCALE GENOMIC DNA]</scope>
    <source>
        <strain evidence="2 3">ASL-1</strain>
    </source>
</reference>
<protein>
    <submittedName>
        <fullName evidence="2">GNAT family N-acetyltransferase</fullName>
    </submittedName>
</protein>
<dbReference type="Gene3D" id="3.40.630.30">
    <property type="match status" value="1"/>
</dbReference>
<keyword evidence="2" id="KW-0808">Transferase</keyword>
<feature type="domain" description="N-acetyltransferase" evidence="1">
    <location>
        <begin position="5"/>
        <end position="156"/>
    </location>
</feature>
<dbReference type="PROSITE" id="PS51186">
    <property type="entry name" value="GNAT"/>
    <property type="match status" value="1"/>
</dbReference>
<dbReference type="OrthoDB" id="9786032at2"/>
<dbReference type="InterPro" id="IPR001646">
    <property type="entry name" value="5peptide_repeat"/>
</dbReference>
<dbReference type="Pfam" id="PF00805">
    <property type="entry name" value="Pentapeptide"/>
    <property type="match status" value="1"/>
</dbReference>
<evidence type="ECO:0000259" key="1">
    <source>
        <dbReference type="PROSITE" id="PS51186"/>
    </source>
</evidence>
<accession>A0A4Y8LHA2</accession>
<proteinExistence type="predicted"/>
<evidence type="ECO:0000313" key="3">
    <source>
        <dbReference type="Proteomes" id="UP000297776"/>
    </source>
</evidence>
<comment type="caution">
    <text evidence="2">The sequence shown here is derived from an EMBL/GenBank/DDBJ whole genome shotgun (WGS) entry which is preliminary data.</text>
</comment>
<dbReference type="Pfam" id="PF00583">
    <property type="entry name" value="Acetyltransf_1"/>
    <property type="match status" value="1"/>
</dbReference>
<dbReference type="AlphaFoldDB" id="A0A4Y8LHA2"/>
<dbReference type="GO" id="GO:0016747">
    <property type="term" value="F:acyltransferase activity, transferring groups other than amino-acyl groups"/>
    <property type="evidence" value="ECO:0007669"/>
    <property type="project" value="InterPro"/>
</dbReference>
<dbReference type="CDD" id="cd04301">
    <property type="entry name" value="NAT_SF"/>
    <property type="match status" value="1"/>
</dbReference>
<evidence type="ECO:0000313" key="2">
    <source>
        <dbReference type="EMBL" id="TFE02094.1"/>
    </source>
</evidence>
<gene>
    <name evidence="2" type="ORF">E2626_05840</name>
</gene>
<dbReference type="SUPFAM" id="SSF55729">
    <property type="entry name" value="Acyl-CoA N-acyltransferases (Nat)"/>
    <property type="match status" value="1"/>
</dbReference>
<dbReference type="InterPro" id="IPR016181">
    <property type="entry name" value="Acyl_CoA_acyltransferase"/>
</dbReference>
<dbReference type="RefSeq" id="WP_134380770.1">
    <property type="nucleotide sequence ID" value="NZ_SORX01000003.1"/>
</dbReference>
<dbReference type="InterPro" id="IPR000182">
    <property type="entry name" value="GNAT_dom"/>
</dbReference>
<keyword evidence="3" id="KW-1185">Reference proteome</keyword>
<dbReference type="Gene3D" id="2.160.20.80">
    <property type="entry name" value="E3 ubiquitin-protein ligase SopA"/>
    <property type="match status" value="1"/>
</dbReference>
<organism evidence="2 3">
    <name type="scientific">Jeotgalibacillus salarius</name>
    <dbReference type="NCBI Taxonomy" id="546023"/>
    <lineage>
        <taxon>Bacteria</taxon>
        <taxon>Bacillati</taxon>
        <taxon>Bacillota</taxon>
        <taxon>Bacilli</taxon>
        <taxon>Bacillales</taxon>
        <taxon>Caryophanaceae</taxon>
        <taxon>Jeotgalibacillus</taxon>
    </lineage>
</organism>
<dbReference type="EMBL" id="SORX01000003">
    <property type="protein sequence ID" value="TFE02094.1"/>
    <property type="molecule type" value="Genomic_DNA"/>
</dbReference>